<feature type="domain" description="FecR N-terminal" evidence="2">
    <location>
        <begin position="8"/>
        <end position="50"/>
    </location>
</feature>
<protein>
    <recommendedName>
        <fullName evidence="5">Iron dicitrate transport regulator FecR</fullName>
    </recommendedName>
</protein>
<sequence length="312" mass="34677">MLDREVLEAAATWYVNLSAAPACEQERKAWRNWLAEDARHAEAWTQVEQLQQRLALLSPELALPTLADVRAKRRAVNKVLGLLLMAGATGASLQTLEPLSSRLARYRTAKGERRELQLADGSQLILNTDSAVDVHYGSSLREIQLHRGELLLQTAKDPANRPLLVHTPEGSVRALGTRFSVYSHHGRSEVKVFEHAVELRPASTPATLQRVEAGQQSGFDPRHLLPVTPLADASDAWTHGMLMAVDWPLQRLLGELGRYRRGYLTCADSVAGLKVTGAFRLDDTDTVLENLATALPVRVRYLTRYWVRLDAA</sequence>
<dbReference type="InterPro" id="IPR006860">
    <property type="entry name" value="FecR"/>
</dbReference>
<feature type="domain" description="FecR protein" evidence="1">
    <location>
        <begin position="105"/>
        <end position="198"/>
    </location>
</feature>
<evidence type="ECO:0000313" key="4">
    <source>
        <dbReference type="Proteomes" id="UP000186736"/>
    </source>
</evidence>
<evidence type="ECO:0008006" key="5">
    <source>
        <dbReference type="Google" id="ProtNLM"/>
    </source>
</evidence>
<gene>
    <name evidence="3" type="ORF">PSEMO_38360</name>
</gene>
<dbReference type="PIRSF" id="PIRSF018266">
    <property type="entry name" value="FecR"/>
    <property type="match status" value="1"/>
</dbReference>
<dbReference type="Pfam" id="PF16220">
    <property type="entry name" value="DUF4880"/>
    <property type="match status" value="1"/>
</dbReference>
<reference evidence="3 4" key="1">
    <citation type="submission" date="2016-10" db="EMBL/GenBank/DDBJ databases">
        <title>Genome Sequence of Pseudomonas putida GM4FR.</title>
        <authorList>
            <person name="Poehlein A."/>
            <person name="Wemheuer F."/>
            <person name="Hollensteiner J."/>
            <person name="Wemheuer B."/>
        </authorList>
    </citation>
    <scope>NUCLEOTIDE SEQUENCE [LARGE SCALE GENOMIC DNA]</scope>
    <source>
        <strain evidence="3 4">GM4FR</strain>
    </source>
</reference>
<name>A0A1Q9R1M1_PSEPU</name>
<dbReference type="PANTHER" id="PTHR30273">
    <property type="entry name" value="PERIPLASMIC SIGNAL SENSOR AND SIGMA FACTOR ACTIVATOR FECR-RELATED"/>
    <property type="match status" value="1"/>
</dbReference>
<comment type="caution">
    <text evidence="3">The sequence shown here is derived from an EMBL/GenBank/DDBJ whole genome shotgun (WGS) entry which is preliminary data.</text>
</comment>
<dbReference type="Pfam" id="PF04773">
    <property type="entry name" value="FecR"/>
    <property type="match status" value="1"/>
</dbReference>
<evidence type="ECO:0000313" key="3">
    <source>
        <dbReference type="EMBL" id="OLS61288.1"/>
    </source>
</evidence>
<dbReference type="GO" id="GO:0016989">
    <property type="term" value="F:sigma factor antagonist activity"/>
    <property type="evidence" value="ECO:0007669"/>
    <property type="project" value="TreeGrafter"/>
</dbReference>
<proteinExistence type="predicted"/>
<accession>A0A1Q9R1M1</accession>
<organism evidence="3 4">
    <name type="scientific">Pseudomonas putida</name>
    <name type="common">Arthrobacter siderocapsulatus</name>
    <dbReference type="NCBI Taxonomy" id="303"/>
    <lineage>
        <taxon>Bacteria</taxon>
        <taxon>Pseudomonadati</taxon>
        <taxon>Pseudomonadota</taxon>
        <taxon>Gammaproteobacteria</taxon>
        <taxon>Pseudomonadales</taxon>
        <taxon>Pseudomonadaceae</taxon>
        <taxon>Pseudomonas</taxon>
    </lineage>
</organism>
<dbReference type="EMBL" id="MKZO01000035">
    <property type="protein sequence ID" value="OLS61288.1"/>
    <property type="molecule type" value="Genomic_DNA"/>
</dbReference>
<evidence type="ECO:0000259" key="1">
    <source>
        <dbReference type="Pfam" id="PF04773"/>
    </source>
</evidence>
<dbReference type="AlphaFoldDB" id="A0A1Q9R1M1"/>
<dbReference type="Gene3D" id="2.60.120.1440">
    <property type="match status" value="1"/>
</dbReference>
<dbReference type="RefSeq" id="WP_075804609.1">
    <property type="nucleotide sequence ID" value="NZ_MKZO01000035.1"/>
</dbReference>
<dbReference type="PANTHER" id="PTHR30273:SF2">
    <property type="entry name" value="PROTEIN FECR"/>
    <property type="match status" value="1"/>
</dbReference>
<dbReference type="OrthoDB" id="1099576at2"/>
<evidence type="ECO:0000259" key="2">
    <source>
        <dbReference type="Pfam" id="PF16220"/>
    </source>
</evidence>
<dbReference type="InterPro" id="IPR032623">
    <property type="entry name" value="FecR_N"/>
</dbReference>
<dbReference type="Proteomes" id="UP000186736">
    <property type="component" value="Unassembled WGS sequence"/>
</dbReference>
<dbReference type="InterPro" id="IPR012373">
    <property type="entry name" value="Ferrdict_sens_TM"/>
</dbReference>